<comment type="caution">
    <text evidence="1">The sequence shown here is derived from an EMBL/GenBank/DDBJ whole genome shotgun (WGS) entry which is preliminary data.</text>
</comment>
<gene>
    <name evidence="1" type="ORF">JBL43_19235</name>
</gene>
<sequence>MGQNNISGIIKDSKSKTPLPFATVITNTGIGTITDTEGRFNISSKNAFSAFTITYVGYNKQNVIVPKKNNFITILLEASSENLGEVLLIAKENPALVIIRNAIKNRDKNNISKALQTYKYKLYNKLLVTANPDSISGTIDSVFVKKNDSLVFVALDSANYNFKKQINRHHLYITEKVAEHTFQRGKNKKETILATRMAGFKNPIYEFLALDIESFSFYDEAYTLLGNNYINPLAKNALKKYNYKILDTIYNKQGASYMIHYKPKQKKDVVGLEGVLYIHENSFALEKGIAELKGIVAVQAVQNFTYKNEENIWFPDETTISIRKGKNKEDVSIFGEVIKFSENQTRNDSIVNPRGKDFTDATFLISKSNISDIIINDPIRVINSASSIEIDDFAADRNEDFWNTYRTDSITSRGLEAYKVLDSLSESEGAEQKLNIARKVLKGFYPTNYFDLDLSKMINFNNYEGFRFGLGGITNSTFSKILKLETNAAYGFKDKTIKYHVGAAIRLSKTNNSWIGAGYTDDLQEAAKLDFLFEETSFALINPRNLNIGQFFNYKTFNINFKHDILPNLETKLEMTRGSYYPKFNYQFITNNLVYSEYNLTTATAALKWTPFSRYLNTPEGKFTIKNGFPKITIQFAKTFNDFLGGDLEFNQLKLKYEHDIKFINKSSTSFLIQGGYTFGDAPLTHLYNATPNYSFANPWRKRINFSGTNAFETMAFNEFISDRYVSIQGRYNFSRFEITKKFRPSLSLISRFAIGSIESASEHYGVSFKKMNKGYMESGLVLNHLFKGFGVSSFYRYGQYSNAKFSDNLAVKLTYVLSLGF</sequence>
<dbReference type="EMBL" id="JAEHFJ010000015">
    <property type="protein sequence ID" value="MBJ2176394.1"/>
    <property type="molecule type" value="Genomic_DNA"/>
</dbReference>
<dbReference type="Pfam" id="PF18939">
    <property type="entry name" value="DUF5686"/>
    <property type="match status" value="1"/>
</dbReference>
<proteinExistence type="predicted"/>
<organism evidence="1 2">
    <name type="scientific">Aureibaculum flavum</name>
    <dbReference type="NCBI Taxonomy" id="2795986"/>
    <lineage>
        <taxon>Bacteria</taxon>
        <taxon>Pseudomonadati</taxon>
        <taxon>Bacteroidota</taxon>
        <taxon>Flavobacteriia</taxon>
        <taxon>Flavobacteriales</taxon>
        <taxon>Flavobacteriaceae</taxon>
        <taxon>Aureibaculum</taxon>
    </lineage>
</organism>
<evidence type="ECO:0000313" key="1">
    <source>
        <dbReference type="EMBL" id="MBJ2176394.1"/>
    </source>
</evidence>
<dbReference type="SUPFAM" id="SSF49464">
    <property type="entry name" value="Carboxypeptidase regulatory domain-like"/>
    <property type="match status" value="1"/>
</dbReference>
<dbReference type="Pfam" id="PF13715">
    <property type="entry name" value="CarbopepD_reg_2"/>
    <property type="match status" value="1"/>
</dbReference>
<name>A0ABS0WWN3_9FLAO</name>
<dbReference type="InterPro" id="IPR043741">
    <property type="entry name" value="DUF5686"/>
</dbReference>
<protein>
    <submittedName>
        <fullName evidence="1">Carboxypeptidase-like regulatory domain-containing protein</fullName>
    </submittedName>
</protein>
<dbReference type="Proteomes" id="UP000623301">
    <property type="component" value="Unassembled WGS sequence"/>
</dbReference>
<accession>A0ABS0WWN3</accession>
<dbReference type="RefSeq" id="WP_198842983.1">
    <property type="nucleotide sequence ID" value="NZ_JAEHFJ010000015.1"/>
</dbReference>
<dbReference type="InterPro" id="IPR008969">
    <property type="entry name" value="CarboxyPept-like_regulatory"/>
</dbReference>
<evidence type="ECO:0000313" key="2">
    <source>
        <dbReference type="Proteomes" id="UP000623301"/>
    </source>
</evidence>
<reference evidence="1 2" key="1">
    <citation type="submission" date="2020-12" db="EMBL/GenBank/DDBJ databases">
        <title>Aureibaculum luteum sp. nov. and Aureibaculum flavum sp. nov., novel members of the family Flavobacteriaceae isolated from Antarctic intertidal sediments.</title>
        <authorList>
            <person name="He X."/>
            <person name="Zhang X."/>
        </authorList>
    </citation>
    <scope>NUCLEOTIDE SEQUENCE [LARGE SCALE GENOMIC DNA]</scope>
    <source>
        <strain evidence="1 2">A20</strain>
    </source>
</reference>
<keyword evidence="2" id="KW-1185">Reference proteome</keyword>